<dbReference type="RefSeq" id="XP_041162375.1">
    <property type="nucleotide sequence ID" value="XM_041302546.1"/>
</dbReference>
<feature type="transmembrane region" description="Helical" evidence="1">
    <location>
        <begin position="23"/>
        <end position="50"/>
    </location>
</feature>
<name>A0A9P7DKL9_9AGAM</name>
<accession>A0A9P7DKL9</accession>
<dbReference type="OrthoDB" id="2793736at2759"/>
<evidence type="ECO:0000256" key="1">
    <source>
        <dbReference type="SAM" id="Phobius"/>
    </source>
</evidence>
<comment type="caution">
    <text evidence="2">The sequence shown here is derived from an EMBL/GenBank/DDBJ whole genome shotgun (WGS) entry which is preliminary data.</text>
</comment>
<protein>
    <submittedName>
        <fullName evidence="2">Uncharacterized protein</fullName>
    </submittedName>
</protein>
<feature type="transmembrane region" description="Helical" evidence="1">
    <location>
        <begin position="57"/>
        <end position="77"/>
    </location>
</feature>
<evidence type="ECO:0000313" key="3">
    <source>
        <dbReference type="Proteomes" id="UP000719766"/>
    </source>
</evidence>
<sequence>MPPDMAVAHSRNDGNPQVTLEGLVMISIFILLMTPLPALAGKAFYVIIFVDQEITSCATLILLHVLCCQYLSSFHIFPPPSTHTYFLLVMNNVIPPTLHRRRVTLELTERLCSQKRVQDGINDLLKFSHSQDSEFQRYGRKIIALTEVARSTLTRMGVKLYLFITCSQTLLPLKSAYFKMLILIRHRKHAFPKELDDRINRLLLPLYTHLAIRYGGVDTARTQLGIKELLVAPNAPAAGKMTCPPAAAILSVPKPNAAEVMPPPDSFAKKRARINRLGEFITQQSTRESHARKHLVPKQYPAGDPSDNWAGHLVPKEYPAADINFGDNEEPSRPRRVFTRTNAQYFGIFCTGKRPVASARTVCID</sequence>
<dbReference type="AlphaFoldDB" id="A0A9P7DKL9"/>
<reference evidence="2" key="1">
    <citation type="journal article" date="2020" name="New Phytol.">
        <title>Comparative genomics reveals dynamic genome evolution in host specialist ectomycorrhizal fungi.</title>
        <authorList>
            <person name="Lofgren L.A."/>
            <person name="Nguyen N.H."/>
            <person name="Vilgalys R."/>
            <person name="Ruytinx J."/>
            <person name="Liao H.L."/>
            <person name="Branco S."/>
            <person name="Kuo A."/>
            <person name="LaButti K."/>
            <person name="Lipzen A."/>
            <person name="Andreopoulos W."/>
            <person name="Pangilinan J."/>
            <person name="Riley R."/>
            <person name="Hundley H."/>
            <person name="Na H."/>
            <person name="Barry K."/>
            <person name="Grigoriev I.V."/>
            <person name="Stajich J.E."/>
            <person name="Kennedy P.G."/>
        </authorList>
    </citation>
    <scope>NUCLEOTIDE SEQUENCE</scope>
    <source>
        <strain evidence="2">S12</strain>
    </source>
</reference>
<dbReference type="EMBL" id="JABBWE010000017">
    <property type="protein sequence ID" value="KAG1797104.1"/>
    <property type="molecule type" value="Genomic_DNA"/>
</dbReference>
<keyword evidence="3" id="KW-1185">Reference proteome</keyword>
<organism evidence="2 3">
    <name type="scientific">Suillus plorans</name>
    <dbReference type="NCBI Taxonomy" id="116603"/>
    <lineage>
        <taxon>Eukaryota</taxon>
        <taxon>Fungi</taxon>
        <taxon>Dikarya</taxon>
        <taxon>Basidiomycota</taxon>
        <taxon>Agaricomycotina</taxon>
        <taxon>Agaricomycetes</taxon>
        <taxon>Agaricomycetidae</taxon>
        <taxon>Boletales</taxon>
        <taxon>Suillineae</taxon>
        <taxon>Suillaceae</taxon>
        <taxon>Suillus</taxon>
    </lineage>
</organism>
<keyword evidence="1" id="KW-0812">Transmembrane</keyword>
<evidence type="ECO:0000313" key="2">
    <source>
        <dbReference type="EMBL" id="KAG1797104.1"/>
    </source>
</evidence>
<proteinExistence type="predicted"/>
<keyword evidence="1" id="KW-0472">Membrane</keyword>
<dbReference type="GeneID" id="64596310"/>
<gene>
    <name evidence="2" type="ORF">HD556DRAFT_1358545</name>
</gene>
<keyword evidence="1" id="KW-1133">Transmembrane helix</keyword>
<dbReference type="Proteomes" id="UP000719766">
    <property type="component" value="Unassembled WGS sequence"/>
</dbReference>